<dbReference type="PANTHER" id="PTHR41523">
    <property type="entry name" value="TWO-COMPONENT SYSTEM SENSOR PROTEIN"/>
    <property type="match status" value="1"/>
</dbReference>
<dbReference type="InterPro" id="IPR006189">
    <property type="entry name" value="CHASE_dom"/>
</dbReference>
<dbReference type="Gene3D" id="3.30.450.350">
    <property type="entry name" value="CHASE domain"/>
    <property type="match status" value="1"/>
</dbReference>
<keyword evidence="4" id="KW-0597">Phosphoprotein</keyword>
<dbReference type="Pfam" id="PF03924">
    <property type="entry name" value="CHASE"/>
    <property type="match status" value="1"/>
</dbReference>
<dbReference type="PANTHER" id="PTHR41523:SF8">
    <property type="entry name" value="ETHYLENE RESPONSE SENSOR PROTEIN"/>
    <property type="match status" value="1"/>
</dbReference>
<protein>
    <recommendedName>
        <fullName evidence="3">histidine kinase</fullName>
        <ecNumber evidence="3">2.7.13.3</ecNumber>
    </recommendedName>
</protein>
<dbReference type="SUPFAM" id="SSF55874">
    <property type="entry name" value="ATPase domain of HSP90 chaperone/DNA topoisomerase II/histidine kinase"/>
    <property type="match status" value="1"/>
</dbReference>
<dbReference type="InterPro" id="IPR011102">
    <property type="entry name" value="Sig_transdc_His_kinase_HWE"/>
</dbReference>
<evidence type="ECO:0000256" key="10">
    <source>
        <dbReference type="ARBA" id="ARBA00022989"/>
    </source>
</evidence>
<evidence type="ECO:0000256" key="11">
    <source>
        <dbReference type="ARBA" id="ARBA00023136"/>
    </source>
</evidence>
<dbReference type="STRING" id="937218.SAMN06297251_10214"/>
<evidence type="ECO:0000256" key="2">
    <source>
        <dbReference type="ARBA" id="ARBA00004370"/>
    </source>
</evidence>
<dbReference type="Pfam" id="PF07536">
    <property type="entry name" value="HWE_HK"/>
    <property type="match status" value="1"/>
</dbReference>
<dbReference type="SMART" id="SM01079">
    <property type="entry name" value="CHASE"/>
    <property type="match status" value="1"/>
</dbReference>
<dbReference type="GO" id="GO:0007165">
    <property type="term" value="P:signal transduction"/>
    <property type="evidence" value="ECO:0007669"/>
    <property type="project" value="UniProtKB-ARBA"/>
</dbReference>
<evidence type="ECO:0000256" key="5">
    <source>
        <dbReference type="ARBA" id="ARBA00022679"/>
    </source>
</evidence>
<keyword evidence="5" id="KW-0808">Transferase</keyword>
<proteinExistence type="predicted"/>
<dbReference type="GO" id="GO:0005524">
    <property type="term" value="F:ATP binding"/>
    <property type="evidence" value="ECO:0007669"/>
    <property type="project" value="UniProtKB-KW"/>
</dbReference>
<evidence type="ECO:0000256" key="4">
    <source>
        <dbReference type="ARBA" id="ARBA00022553"/>
    </source>
</evidence>
<name>A0A1W1YVP3_9HYPH</name>
<accession>A0A1W1YVP3</accession>
<feature type="domain" description="CHASE" evidence="13">
    <location>
        <begin position="94"/>
        <end position="315"/>
    </location>
</feature>
<evidence type="ECO:0000256" key="8">
    <source>
        <dbReference type="ARBA" id="ARBA00022777"/>
    </source>
</evidence>
<dbReference type="Gene3D" id="3.30.565.10">
    <property type="entry name" value="Histidine kinase-like ATPase, C-terminal domain"/>
    <property type="match status" value="1"/>
</dbReference>
<dbReference type="Proteomes" id="UP000192656">
    <property type="component" value="Unassembled WGS sequence"/>
</dbReference>
<keyword evidence="6 12" id="KW-0812">Transmembrane</keyword>
<comment type="catalytic activity">
    <reaction evidence="1">
        <text>ATP + protein L-histidine = ADP + protein N-phospho-L-histidine.</text>
        <dbReference type="EC" id="2.7.13.3"/>
    </reaction>
</comment>
<evidence type="ECO:0000256" key="9">
    <source>
        <dbReference type="ARBA" id="ARBA00022840"/>
    </source>
</evidence>
<evidence type="ECO:0000256" key="6">
    <source>
        <dbReference type="ARBA" id="ARBA00022692"/>
    </source>
</evidence>
<evidence type="ECO:0000313" key="14">
    <source>
        <dbReference type="EMBL" id="SMC40183.1"/>
    </source>
</evidence>
<keyword evidence="10 12" id="KW-1133">Transmembrane helix</keyword>
<evidence type="ECO:0000259" key="13">
    <source>
        <dbReference type="PROSITE" id="PS50839"/>
    </source>
</evidence>
<dbReference type="OrthoDB" id="341208at2"/>
<dbReference type="SMART" id="SM00911">
    <property type="entry name" value="HWE_HK"/>
    <property type="match status" value="1"/>
</dbReference>
<evidence type="ECO:0000256" key="7">
    <source>
        <dbReference type="ARBA" id="ARBA00022741"/>
    </source>
</evidence>
<dbReference type="AlphaFoldDB" id="A0A1W1YVP3"/>
<dbReference type="GO" id="GO:0016020">
    <property type="term" value="C:membrane"/>
    <property type="evidence" value="ECO:0007669"/>
    <property type="project" value="UniProtKB-SubCell"/>
</dbReference>
<evidence type="ECO:0000256" key="3">
    <source>
        <dbReference type="ARBA" id="ARBA00012438"/>
    </source>
</evidence>
<evidence type="ECO:0000256" key="1">
    <source>
        <dbReference type="ARBA" id="ARBA00000085"/>
    </source>
</evidence>
<dbReference type="EMBL" id="FWXR01000002">
    <property type="protein sequence ID" value="SMC40183.1"/>
    <property type="molecule type" value="Genomic_DNA"/>
</dbReference>
<dbReference type="InterPro" id="IPR036890">
    <property type="entry name" value="HATPase_C_sf"/>
</dbReference>
<keyword evidence="9" id="KW-0067">ATP-binding</keyword>
<keyword evidence="15" id="KW-1185">Reference proteome</keyword>
<keyword evidence="8" id="KW-0418">Kinase</keyword>
<gene>
    <name evidence="14" type="ORF">SAMN06297251_10214</name>
</gene>
<feature type="transmembrane region" description="Helical" evidence="12">
    <location>
        <begin position="29"/>
        <end position="51"/>
    </location>
</feature>
<dbReference type="PROSITE" id="PS50839">
    <property type="entry name" value="CHASE"/>
    <property type="match status" value="1"/>
</dbReference>
<keyword evidence="11 12" id="KW-0472">Membrane</keyword>
<evidence type="ECO:0000313" key="15">
    <source>
        <dbReference type="Proteomes" id="UP000192656"/>
    </source>
</evidence>
<dbReference type="EC" id="2.7.13.3" evidence="3"/>
<comment type="subcellular location">
    <subcellularLocation>
        <location evidence="2">Membrane</location>
    </subcellularLocation>
</comment>
<dbReference type="GO" id="GO:0004673">
    <property type="term" value="F:protein histidine kinase activity"/>
    <property type="evidence" value="ECO:0007669"/>
    <property type="project" value="UniProtKB-EC"/>
</dbReference>
<sequence>MPFSLRLVGTFGRPHPRAGTLGWGSLRKFLLPAIIFLVSSAFALALSAYVWRSDTEGDRLRFEGFADDAAARLQNRVSLHISLLQATRAYLRTSDRGADRAGFADFIGNLDIEGHYGGIQGIGYAQSIETGDEATFDRTLAQTYGNDRGIFPEATDMDVRTPIRLLEPQDRRNQAAIGYDMFSDPIRRSAILRSAVTGLPSATAPVQLVQEIDENRQRGFLIYLPLREVSSGSLLGTAEAILAADGFIYAPFRAGDLVFAALSVGQDLPVSLQLYDSAIAPESLLFETPGRDTGGIHPFSTVRRLSAGGRSWILAMRPDASFARSASDLPALLLAMTGIMLALMLALLAFSQARRAEAVAALADTTSRSLEQKDLLLREMNHRIKNSITRVLAIARQTGRYSQDLEQFMGSYTARLGAMAAAQEMLNQSARRRAAIGDLLSAELGQVFGEEMENCEIEGPAIEVDEAAAQALGLTFHELATNALKYGAVGGNDGAISVTWQHEGDSIALVWRERSATSSPMSEPTRKGFGTRLIDMNIERELGGSIERRFEPEGLVVRITIPAIRAS</sequence>
<evidence type="ECO:0000256" key="12">
    <source>
        <dbReference type="SAM" id="Phobius"/>
    </source>
</evidence>
<dbReference type="InterPro" id="IPR042240">
    <property type="entry name" value="CHASE_sf"/>
</dbReference>
<feature type="transmembrane region" description="Helical" evidence="12">
    <location>
        <begin position="331"/>
        <end position="350"/>
    </location>
</feature>
<keyword evidence="7" id="KW-0547">Nucleotide-binding</keyword>
<organism evidence="14 15">
    <name type="scientific">Fulvimarina manganoxydans</name>
    <dbReference type="NCBI Taxonomy" id="937218"/>
    <lineage>
        <taxon>Bacteria</taxon>
        <taxon>Pseudomonadati</taxon>
        <taxon>Pseudomonadota</taxon>
        <taxon>Alphaproteobacteria</taxon>
        <taxon>Hyphomicrobiales</taxon>
        <taxon>Aurantimonadaceae</taxon>
        <taxon>Fulvimarina</taxon>
    </lineage>
</organism>
<reference evidence="14 15" key="1">
    <citation type="submission" date="2017-04" db="EMBL/GenBank/DDBJ databases">
        <authorList>
            <person name="Afonso C.L."/>
            <person name="Miller P.J."/>
            <person name="Scott M.A."/>
            <person name="Spackman E."/>
            <person name="Goraichik I."/>
            <person name="Dimitrov K.M."/>
            <person name="Suarez D.L."/>
            <person name="Swayne D.E."/>
        </authorList>
    </citation>
    <scope>NUCLEOTIDE SEQUENCE [LARGE SCALE GENOMIC DNA]</scope>
    <source>
        <strain evidence="14 15">CGMCC 1.10972</strain>
    </source>
</reference>